<protein>
    <recommendedName>
        <fullName evidence="4">DUF2269 domain-containing protein</fullName>
    </recommendedName>
</protein>
<dbReference type="Proteomes" id="UP000550729">
    <property type="component" value="Unassembled WGS sequence"/>
</dbReference>
<keyword evidence="3" id="KW-1185">Reference proteome</keyword>
<dbReference type="AlphaFoldDB" id="A0A848L6G5"/>
<keyword evidence="1" id="KW-1133">Transmembrane helix</keyword>
<evidence type="ECO:0000313" key="2">
    <source>
        <dbReference type="EMBL" id="NMO03198.1"/>
    </source>
</evidence>
<dbReference type="RefSeq" id="WP_170195692.1">
    <property type="nucleotide sequence ID" value="NZ_JABBNB010000020.1"/>
</dbReference>
<evidence type="ECO:0000313" key="3">
    <source>
        <dbReference type="Proteomes" id="UP000550729"/>
    </source>
</evidence>
<feature type="transmembrane region" description="Helical" evidence="1">
    <location>
        <begin position="46"/>
        <end position="67"/>
    </location>
</feature>
<feature type="transmembrane region" description="Helical" evidence="1">
    <location>
        <begin position="73"/>
        <end position="92"/>
    </location>
</feature>
<accession>A0A848L6G5</accession>
<proteinExistence type="predicted"/>
<sequence>MNIAALITLVCTALTGLVVLSAWLTRGDVRRARSRTGRHRRLPPTLVFSHVTLAIATATAWLVHVITDYRGSAPAGLVLLVMTAALGITMFVRWIPTYRQSTGLGTGPGAAHRAPESKNLPIAAVAAHGVFAVATLVLIAVVVLF</sequence>
<dbReference type="EMBL" id="JABBNB010000020">
    <property type="protein sequence ID" value="NMO03198.1"/>
    <property type="molecule type" value="Genomic_DNA"/>
</dbReference>
<organism evidence="2 3">
    <name type="scientific">Gordonia asplenii</name>
    <dbReference type="NCBI Taxonomy" id="2725283"/>
    <lineage>
        <taxon>Bacteria</taxon>
        <taxon>Bacillati</taxon>
        <taxon>Actinomycetota</taxon>
        <taxon>Actinomycetes</taxon>
        <taxon>Mycobacteriales</taxon>
        <taxon>Gordoniaceae</taxon>
        <taxon>Gordonia</taxon>
    </lineage>
</organism>
<keyword evidence="1" id="KW-0812">Transmembrane</keyword>
<reference evidence="2 3" key="1">
    <citation type="submission" date="2020-04" db="EMBL/GenBank/DDBJ databases">
        <title>Gordonia sp. nov. TBRC 11910.</title>
        <authorList>
            <person name="Suriyachadkun C."/>
        </authorList>
    </citation>
    <scope>NUCLEOTIDE SEQUENCE [LARGE SCALE GENOMIC DNA]</scope>
    <source>
        <strain evidence="2 3">TBRC 11910</strain>
    </source>
</reference>
<comment type="caution">
    <text evidence="2">The sequence shown here is derived from an EMBL/GenBank/DDBJ whole genome shotgun (WGS) entry which is preliminary data.</text>
</comment>
<keyword evidence="1" id="KW-0472">Membrane</keyword>
<feature type="transmembrane region" description="Helical" evidence="1">
    <location>
        <begin position="6"/>
        <end position="25"/>
    </location>
</feature>
<name>A0A848L6G5_9ACTN</name>
<evidence type="ECO:0008006" key="4">
    <source>
        <dbReference type="Google" id="ProtNLM"/>
    </source>
</evidence>
<gene>
    <name evidence="2" type="ORF">HH308_18450</name>
</gene>
<evidence type="ECO:0000256" key="1">
    <source>
        <dbReference type="SAM" id="Phobius"/>
    </source>
</evidence>
<feature type="transmembrane region" description="Helical" evidence="1">
    <location>
        <begin position="122"/>
        <end position="144"/>
    </location>
</feature>